<comment type="caution">
    <text evidence="1">The sequence shown here is derived from an EMBL/GenBank/DDBJ whole genome shotgun (WGS) entry which is preliminary data.</text>
</comment>
<proteinExistence type="predicted"/>
<dbReference type="EMBL" id="JACXVP010000003">
    <property type="protein sequence ID" value="KAG5614875.1"/>
    <property type="molecule type" value="Genomic_DNA"/>
</dbReference>
<sequence>MEHSMSSEEEIGDEEKQLKNTSFDLKDYTIIKEGEAEILMHATNQAFYNKTQHTVASGCEEHLIDLYTVTYSGSLYLVLLGLIRFSGGAWESVEDLKQINDPLDFPIIESSPEYEIPTLRVP</sequence>
<accession>A0A9J5ZRZ4</accession>
<evidence type="ECO:0000313" key="2">
    <source>
        <dbReference type="Proteomes" id="UP000824120"/>
    </source>
</evidence>
<dbReference type="Proteomes" id="UP000824120">
    <property type="component" value="Chromosome 3"/>
</dbReference>
<dbReference type="OrthoDB" id="10538233at2759"/>
<gene>
    <name evidence="1" type="ORF">H5410_014699</name>
</gene>
<organism evidence="1 2">
    <name type="scientific">Solanum commersonii</name>
    <name type="common">Commerson's wild potato</name>
    <name type="synonym">Commerson's nightshade</name>
    <dbReference type="NCBI Taxonomy" id="4109"/>
    <lineage>
        <taxon>Eukaryota</taxon>
        <taxon>Viridiplantae</taxon>
        <taxon>Streptophyta</taxon>
        <taxon>Embryophyta</taxon>
        <taxon>Tracheophyta</taxon>
        <taxon>Spermatophyta</taxon>
        <taxon>Magnoliopsida</taxon>
        <taxon>eudicotyledons</taxon>
        <taxon>Gunneridae</taxon>
        <taxon>Pentapetalae</taxon>
        <taxon>asterids</taxon>
        <taxon>lamiids</taxon>
        <taxon>Solanales</taxon>
        <taxon>Solanaceae</taxon>
        <taxon>Solanoideae</taxon>
        <taxon>Solaneae</taxon>
        <taxon>Solanum</taxon>
    </lineage>
</organism>
<dbReference type="AlphaFoldDB" id="A0A9J5ZRZ4"/>
<reference evidence="1 2" key="1">
    <citation type="submission" date="2020-09" db="EMBL/GenBank/DDBJ databases">
        <title>De no assembly of potato wild relative species, Solanum commersonii.</title>
        <authorList>
            <person name="Cho K."/>
        </authorList>
    </citation>
    <scope>NUCLEOTIDE SEQUENCE [LARGE SCALE GENOMIC DNA]</scope>
    <source>
        <strain evidence="1">LZ3.2</strain>
        <tissue evidence="1">Leaf</tissue>
    </source>
</reference>
<name>A0A9J5ZRZ4_SOLCO</name>
<protein>
    <submittedName>
        <fullName evidence="1">Uncharacterized protein</fullName>
    </submittedName>
</protein>
<keyword evidence="2" id="KW-1185">Reference proteome</keyword>
<evidence type="ECO:0000313" key="1">
    <source>
        <dbReference type="EMBL" id="KAG5614875.1"/>
    </source>
</evidence>